<dbReference type="SUPFAM" id="SSF57196">
    <property type="entry name" value="EGF/Laminin"/>
    <property type="match status" value="1"/>
</dbReference>
<keyword evidence="1" id="KW-1133">Transmembrane helix</keyword>
<comment type="caution">
    <text evidence="4">The sequence shown here is derived from an EMBL/GenBank/DDBJ whole genome shotgun (WGS) entry which is preliminary data.</text>
</comment>
<gene>
    <name evidence="4" type="ORF">PMAYCL1PPCAC_23089</name>
</gene>
<dbReference type="InterPro" id="IPR000742">
    <property type="entry name" value="EGF"/>
</dbReference>
<sequence>MRLILFFSLLVAVKSHETNIAKDYSEHGTVVQSKILYVPLGFDATLNCDALDSLESVHFDPSKVHWRRLTRSGTVEISRSVPGAVSTQRFYSTSHQSLIVFGVQMVHNNTVVECHVEREEEEPQHELVNLAHLSSGVKHDINASFAIREKREAFVSRTKIVVQDCGVGDEMMASNALNPCMYGACLVDNSTSFHRLHCMCVEQYTGEYCEQLVKGTYWNEFLFYSPVLAHLFFIALFTFHQCCVARTKKVRRTALEDVLDKSFPEKIDMKKLYP</sequence>
<feature type="non-terminal residue" evidence="4">
    <location>
        <position position="274"/>
    </location>
</feature>
<evidence type="ECO:0000313" key="5">
    <source>
        <dbReference type="Proteomes" id="UP001328107"/>
    </source>
</evidence>
<keyword evidence="2" id="KW-0732">Signal</keyword>
<keyword evidence="1" id="KW-0812">Transmembrane</keyword>
<dbReference type="AlphaFoldDB" id="A0AAN5CYA0"/>
<feature type="chain" id="PRO_5042839020" description="EGF-like domain-containing protein" evidence="2">
    <location>
        <begin position="16"/>
        <end position="274"/>
    </location>
</feature>
<name>A0AAN5CYA0_9BILA</name>
<feature type="signal peptide" evidence="2">
    <location>
        <begin position="1"/>
        <end position="15"/>
    </location>
</feature>
<keyword evidence="5" id="KW-1185">Reference proteome</keyword>
<organism evidence="4 5">
    <name type="scientific">Pristionchus mayeri</name>
    <dbReference type="NCBI Taxonomy" id="1317129"/>
    <lineage>
        <taxon>Eukaryota</taxon>
        <taxon>Metazoa</taxon>
        <taxon>Ecdysozoa</taxon>
        <taxon>Nematoda</taxon>
        <taxon>Chromadorea</taxon>
        <taxon>Rhabditida</taxon>
        <taxon>Rhabditina</taxon>
        <taxon>Diplogasteromorpha</taxon>
        <taxon>Diplogasteroidea</taxon>
        <taxon>Neodiplogasteridae</taxon>
        <taxon>Pristionchus</taxon>
    </lineage>
</organism>
<evidence type="ECO:0000259" key="3">
    <source>
        <dbReference type="PROSITE" id="PS00022"/>
    </source>
</evidence>
<dbReference type="EMBL" id="BTRK01000005">
    <property type="protein sequence ID" value="GMR52894.1"/>
    <property type="molecule type" value="Genomic_DNA"/>
</dbReference>
<feature type="transmembrane region" description="Helical" evidence="1">
    <location>
        <begin position="221"/>
        <end position="239"/>
    </location>
</feature>
<reference evidence="5" key="1">
    <citation type="submission" date="2022-10" db="EMBL/GenBank/DDBJ databases">
        <title>Genome assembly of Pristionchus species.</title>
        <authorList>
            <person name="Yoshida K."/>
            <person name="Sommer R.J."/>
        </authorList>
    </citation>
    <scope>NUCLEOTIDE SEQUENCE [LARGE SCALE GENOMIC DNA]</scope>
    <source>
        <strain evidence="5">RS5460</strain>
    </source>
</reference>
<evidence type="ECO:0000256" key="1">
    <source>
        <dbReference type="SAM" id="Phobius"/>
    </source>
</evidence>
<proteinExistence type="predicted"/>
<keyword evidence="1" id="KW-0472">Membrane</keyword>
<dbReference type="Proteomes" id="UP001328107">
    <property type="component" value="Unassembled WGS sequence"/>
</dbReference>
<dbReference type="PROSITE" id="PS00022">
    <property type="entry name" value="EGF_1"/>
    <property type="match status" value="1"/>
</dbReference>
<evidence type="ECO:0000313" key="4">
    <source>
        <dbReference type="EMBL" id="GMR52894.1"/>
    </source>
</evidence>
<accession>A0AAN5CYA0</accession>
<dbReference type="Gene3D" id="2.10.25.10">
    <property type="entry name" value="Laminin"/>
    <property type="match status" value="1"/>
</dbReference>
<evidence type="ECO:0000256" key="2">
    <source>
        <dbReference type="SAM" id="SignalP"/>
    </source>
</evidence>
<feature type="domain" description="EGF-like" evidence="3">
    <location>
        <begin position="198"/>
        <end position="209"/>
    </location>
</feature>
<protein>
    <recommendedName>
        <fullName evidence="3">EGF-like domain-containing protein</fullName>
    </recommendedName>
</protein>